<name>A0A540LL44_MALBA</name>
<protein>
    <submittedName>
        <fullName evidence="1">Uncharacterized protein</fullName>
    </submittedName>
</protein>
<dbReference type="Proteomes" id="UP000315295">
    <property type="component" value="Unassembled WGS sequence"/>
</dbReference>
<evidence type="ECO:0000313" key="2">
    <source>
        <dbReference type="Proteomes" id="UP000315295"/>
    </source>
</evidence>
<dbReference type="AlphaFoldDB" id="A0A540LL44"/>
<organism evidence="1 2">
    <name type="scientific">Malus baccata</name>
    <name type="common">Siberian crab apple</name>
    <name type="synonym">Pyrus baccata</name>
    <dbReference type="NCBI Taxonomy" id="106549"/>
    <lineage>
        <taxon>Eukaryota</taxon>
        <taxon>Viridiplantae</taxon>
        <taxon>Streptophyta</taxon>
        <taxon>Embryophyta</taxon>
        <taxon>Tracheophyta</taxon>
        <taxon>Spermatophyta</taxon>
        <taxon>Magnoliopsida</taxon>
        <taxon>eudicotyledons</taxon>
        <taxon>Gunneridae</taxon>
        <taxon>Pentapetalae</taxon>
        <taxon>rosids</taxon>
        <taxon>fabids</taxon>
        <taxon>Rosales</taxon>
        <taxon>Rosaceae</taxon>
        <taxon>Amygdaloideae</taxon>
        <taxon>Maleae</taxon>
        <taxon>Malus</taxon>
    </lineage>
</organism>
<keyword evidence="2" id="KW-1185">Reference proteome</keyword>
<comment type="caution">
    <text evidence="1">The sequence shown here is derived from an EMBL/GenBank/DDBJ whole genome shotgun (WGS) entry which is preliminary data.</text>
</comment>
<dbReference type="EMBL" id="VIEB01000546">
    <property type="protein sequence ID" value="TQD87174.1"/>
    <property type="molecule type" value="Genomic_DNA"/>
</dbReference>
<proteinExistence type="predicted"/>
<evidence type="ECO:0000313" key="1">
    <source>
        <dbReference type="EMBL" id="TQD87174.1"/>
    </source>
</evidence>
<gene>
    <name evidence="1" type="ORF">C1H46_027314</name>
</gene>
<reference evidence="1 2" key="1">
    <citation type="journal article" date="2019" name="G3 (Bethesda)">
        <title>Sequencing of a Wild Apple (Malus baccata) Genome Unravels the Differences Between Cultivated and Wild Apple Species Regarding Disease Resistance and Cold Tolerance.</title>
        <authorList>
            <person name="Chen X."/>
        </authorList>
    </citation>
    <scope>NUCLEOTIDE SEQUENCE [LARGE SCALE GENOMIC DNA]</scope>
    <source>
        <strain evidence="2">cv. Shandingzi</strain>
        <tissue evidence="1">Leaves</tissue>
    </source>
</reference>
<sequence>MCRDTRNLRNARLDNRPIYHILRESSSPDERIYVILEVYTVDSKMVMVSVIPTFIGIVYQPSKTKLYLLVVGSCRSMRGNISPRDIFMRV</sequence>
<accession>A0A540LL44</accession>